<feature type="compositionally biased region" description="Polar residues" evidence="1">
    <location>
        <begin position="10"/>
        <end position="26"/>
    </location>
</feature>
<name>A0ABD0JZV9_9CAEN</name>
<evidence type="ECO:0000313" key="2">
    <source>
        <dbReference type="EMBL" id="KAK7480338.1"/>
    </source>
</evidence>
<dbReference type="Proteomes" id="UP001519460">
    <property type="component" value="Unassembled WGS sequence"/>
</dbReference>
<gene>
    <name evidence="2" type="ORF">BaRGS_00028385</name>
</gene>
<accession>A0ABD0JZV9</accession>
<dbReference type="EMBL" id="JACVVK020000283">
    <property type="protein sequence ID" value="KAK7480338.1"/>
    <property type="molecule type" value="Genomic_DNA"/>
</dbReference>
<proteinExistence type="predicted"/>
<reference evidence="2 3" key="1">
    <citation type="journal article" date="2023" name="Sci. Data">
        <title>Genome assembly of the Korean intertidal mud-creeper Batillaria attramentaria.</title>
        <authorList>
            <person name="Patra A.K."/>
            <person name="Ho P.T."/>
            <person name="Jun S."/>
            <person name="Lee S.J."/>
            <person name="Kim Y."/>
            <person name="Won Y.J."/>
        </authorList>
    </citation>
    <scope>NUCLEOTIDE SEQUENCE [LARGE SCALE GENOMIC DNA]</scope>
    <source>
        <strain evidence="2">Wonlab-2016</strain>
    </source>
</reference>
<evidence type="ECO:0000313" key="3">
    <source>
        <dbReference type="Proteomes" id="UP001519460"/>
    </source>
</evidence>
<comment type="caution">
    <text evidence="2">The sequence shown here is derived from an EMBL/GenBank/DDBJ whole genome shotgun (WGS) entry which is preliminary data.</text>
</comment>
<protein>
    <submittedName>
        <fullName evidence="2">Uncharacterized protein</fullName>
    </submittedName>
</protein>
<dbReference type="AlphaFoldDB" id="A0ABD0JZV9"/>
<organism evidence="2 3">
    <name type="scientific">Batillaria attramentaria</name>
    <dbReference type="NCBI Taxonomy" id="370345"/>
    <lineage>
        <taxon>Eukaryota</taxon>
        <taxon>Metazoa</taxon>
        <taxon>Spiralia</taxon>
        <taxon>Lophotrochozoa</taxon>
        <taxon>Mollusca</taxon>
        <taxon>Gastropoda</taxon>
        <taxon>Caenogastropoda</taxon>
        <taxon>Sorbeoconcha</taxon>
        <taxon>Cerithioidea</taxon>
        <taxon>Batillariidae</taxon>
        <taxon>Batillaria</taxon>
    </lineage>
</organism>
<sequence>MPVATPSKPNPRSHSGCSGPINSPTRFSRELRPERPRFDLPVLPVDNHYSRWRRALSCLCGRTDQQRQLKTRRQFSLAGNAALGNVVGSMQGMMACLGLHHYDLVSLCRINVIVICFWISAKLKHVGSSGHNLLIYKHHSNSNWRSTQL</sequence>
<evidence type="ECO:0000256" key="1">
    <source>
        <dbReference type="SAM" id="MobiDB-lite"/>
    </source>
</evidence>
<keyword evidence="3" id="KW-1185">Reference proteome</keyword>
<feature type="region of interest" description="Disordered" evidence="1">
    <location>
        <begin position="1"/>
        <end position="30"/>
    </location>
</feature>